<comment type="caution">
    <text evidence="8">The sequence shown here is derived from an EMBL/GenBank/DDBJ whole genome shotgun (WGS) entry which is preliminary data.</text>
</comment>
<dbReference type="EMBL" id="JACIJC010000005">
    <property type="protein sequence ID" value="MBB5687432.1"/>
    <property type="molecule type" value="Genomic_DNA"/>
</dbReference>
<evidence type="ECO:0000313" key="9">
    <source>
        <dbReference type="Proteomes" id="UP000549617"/>
    </source>
</evidence>
<evidence type="ECO:0000256" key="5">
    <source>
        <dbReference type="ARBA" id="ARBA00023136"/>
    </source>
</evidence>
<evidence type="ECO:0000313" key="8">
    <source>
        <dbReference type="EMBL" id="MBB5687432.1"/>
    </source>
</evidence>
<evidence type="ECO:0000256" key="3">
    <source>
        <dbReference type="ARBA" id="ARBA00022692"/>
    </source>
</evidence>
<evidence type="ECO:0000256" key="6">
    <source>
        <dbReference type="RuleBase" id="RU368030"/>
    </source>
</evidence>
<reference evidence="8 9" key="1">
    <citation type="submission" date="2020-08" db="EMBL/GenBank/DDBJ databases">
        <title>Genomic Encyclopedia of Type Strains, Phase IV (KMG-IV): sequencing the most valuable type-strain genomes for metagenomic binning, comparative biology and taxonomic classification.</title>
        <authorList>
            <person name="Goeker M."/>
        </authorList>
    </citation>
    <scope>NUCLEOTIDE SEQUENCE [LARGE SCALE GENOMIC DNA]</scope>
    <source>
        <strain evidence="8 9">DSM 25079</strain>
    </source>
</reference>
<comment type="subunit">
    <text evidence="6">Type II secretion is composed of four main components: the outer membrane complex, the inner membrane complex, the cytoplasmic secretion ATPase and the periplasm-spanning pseudopilus.</text>
</comment>
<dbReference type="GO" id="GO:0015628">
    <property type="term" value="P:protein secretion by the type II secretion system"/>
    <property type="evidence" value="ECO:0007669"/>
    <property type="project" value="UniProtKB-UniRule"/>
</dbReference>
<organism evidence="8 9">
    <name type="scientific">Sphingobium boeckii</name>
    <dbReference type="NCBI Taxonomy" id="1082345"/>
    <lineage>
        <taxon>Bacteria</taxon>
        <taxon>Pseudomonadati</taxon>
        <taxon>Pseudomonadota</taxon>
        <taxon>Alphaproteobacteria</taxon>
        <taxon>Sphingomonadales</taxon>
        <taxon>Sphingomonadaceae</taxon>
        <taxon>Sphingobium</taxon>
    </lineage>
</organism>
<dbReference type="GO" id="GO:0015627">
    <property type="term" value="C:type II protein secretion system complex"/>
    <property type="evidence" value="ECO:0007669"/>
    <property type="project" value="UniProtKB-UniRule"/>
</dbReference>
<dbReference type="AlphaFoldDB" id="A0A7W9AL34"/>
<dbReference type="SUPFAM" id="SSF54523">
    <property type="entry name" value="Pili subunits"/>
    <property type="match status" value="1"/>
</dbReference>
<dbReference type="InterPro" id="IPR003413">
    <property type="entry name" value="T2SS_GspI_C"/>
</dbReference>
<keyword evidence="2 6" id="KW-0488">Methylation</keyword>
<dbReference type="Pfam" id="PF02501">
    <property type="entry name" value="T2SSI"/>
    <property type="match status" value="1"/>
</dbReference>
<keyword evidence="5" id="KW-0472">Membrane</keyword>
<feature type="domain" description="Type II secretion system protein GspI C-terminal" evidence="7">
    <location>
        <begin position="32"/>
        <end position="107"/>
    </location>
</feature>
<evidence type="ECO:0000256" key="4">
    <source>
        <dbReference type="ARBA" id="ARBA00022989"/>
    </source>
</evidence>
<dbReference type="InterPro" id="IPR045584">
    <property type="entry name" value="Pilin-like"/>
</dbReference>
<accession>A0A7W9AL34</accession>
<keyword evidence="9" id="KW-1185">Reference proteome</keyword>
<dbReference type="NCBIfam" id="TIGR01707">
    <property type="entry name" value="gspI"/>
    <property type="match status" value="1"/>
</dbReference>
<keyword evidence="6" id="KW-1003">Cell membrane</keyword>
<dbReference type="GO" id="GO:0005886">
    <property type="term" value="C:plasma membrane"/>
    <property type="evidence" value="ECO:0007669"/>
    <property type="project" value="UniProtKB-SubCell"/>
</dbReference>
<comment type="subcellular location">
    <subcellularLocation>
        <location evidence="6">Cell inner membrane</location>
        <topology evidence="6">Single-pass membrane protein</topology>
    </subcellularLocation>
    <subcellularLocation>
        <location evidence="1">Membrane</location>
        <topology evidence="1">Single-pass membrane protein</topology>
    </subcellularLocation>
</comment>
<proteinExistence type="inferred from homology"/>
<dbReference type="InterPro" id="IPR010052">
    <property type="entry name" value="T2SS_protein-GspI"/>
</dbReference>
<keyword evidence="6" id="KW-0997">Cell inner membrane</keyword>
<protein>
    <recommendedName>
        <fullName evidence="6">Type II secretion system protein I</fullName>
        <shortName evidence="6">T2SS minor pseudopilin I</shortName>
    </recommendedName>
</protein>
<sequence length="111" mass="11833">MIEMLVALAVFSLAALALLRLEGATMASTFTLDQKLMAQTVARNIAVETITDPAAPTFGKTSGEEVNGGQSWRWTRQTVRTADARVARVDIAVADDAGRTLAGLTVVRTLK</sequence>
<comment type="similarity">
    <text evidence="6">Belongs to the GSP I family.</text>
</comment>
<name>A0A7W9AL34_9SPHN</name>
<evidence type="ECO:0000259" key="7">
    <source>
        <dbReference type="Pfam" id="PF02501"/>
    </source>
</evidence>
<dbReference type="PANTHER" id="PTHR38779:SF2">
    <property type="entry name" value="TYPE II SECRETION SYSTEM PROTEIN I-RELATED"/>
    <property type="match status" value="1"/>
</dbReference>
<dbReference type="PANTHER" id="PTHR38779">
    <property type="entry name" value="TYPE II SECRETION SYSTEM PROTEIN I-RELATED"/>
    <property type="match status" value="1"/>
</dbReference>
<keyword evidence="3" id="KW-0812">Transmembrane</keyword>
<gene>
    <name evidence="8" type="ORF">FHS49_003460</name>
</gene>
<evidence type="ECO:0000256" key="1">
    <source>
        <dbReference type="ARBA" id="ARBA00004167"/>
    </source>
</evidence>
<keyword evidence="4" id="KW-1133">Transmembrane helix</keyword>
<comment type="PTM">
    <text evidence="6">Cleaved by prepilin peptidase.</text>
</comment>
<dbReference type="Proteomes" id="UP000549617">
    <property type="component" value="Unassembled WGS sequence"/>
</dbReference>
<evidence type="ECO:0000256" key="2">
    <source>
        <dbReference type="ARBA" id="ARBA00022481"/>
    </source>
</evidence>
<dbReference type="Gene3D" id="3.30.1300.30">
    <property type="entry name" value="GSPII I/J protein-like"/>
    <property type="match status" value="1"/>
</dbReference>
<comment type="function">
    <text evidence="6">Component of the type II secretion system required for the energy-dependent secretion of extracellular factors such as proteases and toxins from the periplasm.</text>
</comment>